<dbReference type="Proteomes" id="UP000186040">
    <property type="component" value="Unassembled WGS sequence"/>
</dbReference>
<dbReference type="InterPro" id="IPR013783">
    <property type="entry name" value="Ig-like_fold"/>
</dbReference>
<accession>A0A1Q9LBQ0</accession>
<dbReference type="SMART" id="SM00060">
    <property type="entry name" value="FN3"/>
    <property type="match status" value="1"/>
</dbReference>
<keyword evidence="3" id="KW-0732">Signal</keyword>
<dbReference type="PROSITE" id="PS50853">
    <property type="entry name" value="FN3"/>
    <property type="match status" value="1"/>
</dbReference>
<evidence type="ECO:0000259" key="4">
    <source>
        <dbReference type="PROSITE" id="PS50853"/>
    </source>
</evidence>
<comment type="caution">
    <text evidence="5">The sequence shown here is derived from an EMBL/GenBank/DDBJ whole genome shotgun (WGS) entry which is preliminary data.</text>
</comment>
<proteinExistence type="predicted"/>
<evidence type="ECO:0000256" key="2">
    <source>
        <dbReference type="ARBA" id="ARBA00023326"/>
    </source>
</evidence>
<dbReference type="InterPro" id="IPR003961">
    <property type="entry name" value="FN3_dom"/>
</dbReference>
<organism evidence="5 6">
    <name type="scientific">Actinokineospora bangkokensis</name>
    <dbReference type="NCBI Taxonomy" id="1193682"/>
    <lineage>
        <taxon>Bacteria</taxon>
        <taxon>Bacillati</taxon>
        <taxon>Actinomycetota</taxon>
        <taxon>Actinomycetes</taxon>
        <taxon>Pseudonocardiales</taxon>
        <taxon>Pseudonocardiaceae</taxon>
        <taxon>Actinokineospora</taxon>
    </lineage>
</organism>
<protein>
    <recommendedName>
        <fullName evidence="4">Fibronectin type-III domain-containing protein</fullName>
    </recommendedName>
</protein>
<dbReference type="EMBL" id="MKQR01000032">
    <property type="protein sequence ID" value="OLR89448.1"/>
    <property type="molecule type" value="Genomic_DNA"/>
</dbReference>
<dbReference type="GO" id="GO:0016798">
    <property type="term" value="F:hydrolase activity, acting on glycosyl bonds"/>
    <property type="evidence" value="ECO:0007669"/>
    <property type="project" value="UniProtKB-KW"/>
</dbReference>
<keyword evidence="6" id="KW-1185">Reference proteome</keyword>
<keyword evidence="2" id="KW-0624">Polysaccharide degradation</keyword>
<dbReference type="SUPFAM" id="SSF49265">
    <property type="entry name" value="Fibronectin type III"/>
    <property type="match status" value="1"/>
</dbReference>
<evidence type="ECO:0000256" key="1">
    <source>
        <dbReference type="ARBA" id="ARBA00023295"/>
    </source>
</evidence>
<dbReference type="Gene3D" id="2.60.40.10">
    <property type="entry name" value="Immunoglobulins"/>
    <property type="match status" value="1"/>
</dbReference>
<sequence length="440" mass="43911">MAAVGLAIGGAVALGGGSASAATTGTVQVERACSGPQLQGKPVRATFTATYSTPLFLYPPASPVQVGGSFSFPVTGFAGAATVDVDGTALLRMTDSLGRTTERPMVVYAHDLPTGAPGGYATAAVRSFTPYLPDASGSTKITVDLVDLSLTVTPVSAQGTPVGAFDTTCAGSDRWLDLPIVNGIADGIQGGDVTGITDVTATSVSLTWSRAYFVFGDIADYEVLVDGKPAGVITTGLSGTVTGLQPNTDYWFTVNARTPTGFGTGGAGPMHARTARSDKVQATYAATGGTRFASGLAGEVSGTLATTVTTSTGATAAKLELAPTTVAGNYGGVFPVSARVTLTEQAPTTGTLTAGTLTTESTVSARFDGITVFGFPVKVPATCGADGVPLRLSAAGFGQAGGTATGGYQLAKPTGCGVNGPLVSSLFSGRTSLELTLAKR</sequence>
<keyword evidence="1" id="KW-0326">Glycosidase</keyword>
<evidence type="ECO:0000313" key="5">
    <source>
        <dbReference type="EMBL" id="OLR89448.1"/>
    </source>
</evidence>
<keyword evidence="1" id="KW-0378">Hydrolase</keyword>
<dbReference type="Pfam" id="PF00041">
    <property type="entry name" value="fn3"/>
    <property type="match status" value="1"/>
</dbReference>
<feature type="domain" description="Fibronectin type-III" evidence="4">
    <location>
        <begin position="189"/>
        <end position="277"/>
    </location>
</feature>
<dbReference type="InterPro" id="IPR036116">
    <property type="entry name" value="FN3_sf"/>
</dbReference>
<dbReference type="STRING" id="1193682.BJP25_04995"/>
<dbReference type="GO" id="GO:0000272">
    <property type="term" value="P:polysaccharide catabolic process"/>
    <property type="evidence" value="ECO:0007669"/>
    <property type="project" value="UniProtKB-KW"/>
</dbReference>
<keyword evidence="2" id="KW-0119">Carbohydrate metabolism</keyword>
<dbReference type="CDD" id="cd00063">
    <property type="entry name" value="FN3"/>
    <property type="match status" value="1"/>
</dbReference>
<reference evidence="5 6" key="1">
    <citation type="submission" date="2016-10" db="EMBL/GenBank/DDBJ databases">
        <title>The Draft Genome Sequence of Actinokineospora bangkokensis 44EHWT reveals the biosynthetic pathway of antifungal compounds Thailandins with unusual extender unit butylmalonyl-CoA.</title>
        <authorList>
            <person name="Greule A."/>
            <person name="Intra B."/>
            <person name="Flemming S."/>
            <person name="Rommel M.G."/>
            <person name="Panbangred W."/>
            <person name="Bechthold A."/>
        </authorList>
    </citation>
    <scope>NUCLEOTIDE SEQUENCE [LARGE SCALE GENOMIC DNA]</scope>
    <source>
        <strain evidence="5 6">44EHW</strain>
    </source>
</reference>
<evidence type="ECO:0000256" key="3">
    <source>
        <dbReference type="SAM" id="SignalP"/>
    </source>
</evidence>
<name>A0A1Q9LBQ0_9PSEU</name>
<feature type="chain" id="PRO_5012367399" description="Fibronectin type-III domain-containing protein" evidence="3">
    <location>
        <begin position="22"/>
        <end position="440"/>
    </location>
</feature>
<evidence type="ECO:0000313" key="6">
    <source>
        <dbReference type="Proteomes" id="UP000186040"/>
    </source>
</evidence>
<dbReference type="AlphaFoldDB" id="A0A1Q9LBQ0"/>
<feature type="signal peptide" evidence="3">
    <location>
        <begin position="1"/>
        <end position="21"/>
    </location>
</feature>
<gene>
    <name evidence="5" type="ORF">BJP25_04995</name>
</gene>